<evidence type="ECO:0000313" key="2">
    <source>
        <dbReference type="EMBL" id="MRI86095.1"/>
    </source>
</evidence>
<dbReference type="GO" id="GO:0006779">
    <property type="term" value="P:porphyrin-containing compound biosynthetic process"/>
    <property type="evidence" value="ECO:0007669"/>
    <property type="project" value="InterPro"/>
</dbReference>
<dbReference type="GO" id="GO:0004853">
    <property type="term" value="F:uroporphyrinogen decarboxylase activity"/>
    <property type="evidence" value="ECO:0007669"/>
    <property type="project" value="InterPro"/>
</dbReference>
<comment type="caution">
    <text evidence="2">The sequence shown here is derived from an EMBL/GenBank/DDBJ whole genome shotgun (WGS) entry which is preliminary data.</text>
</comment>
<dbReference type="AlphaFoldDB" id="A0A6I2GRI9"/>
<evidence type="ECO:0000313" key="3">
    <source>
        <dbReference type="Proteomes" id="UP000430975"/>
    </source>
</evidence>
<gene>
    <name evidence="2" type="ORF">GIY09_09595</name>
</gene>
<feature type="domain" description="Uroporphyrinogen decarboxylase (URO-D)" evidence="1">
    <location>
        <begin position="26"/>
        <end position="325"/>
    </location>
</feature>
<protein>
    <submittedName>
        <fullName evidence="2">Uroporphyrinogen decarboxylase</fullName>
    </submittedName>
</protein>
<dbReference type="InterPro" id="IPR038071">
    <property type="entry name" value="UROD/MetE-like_sf"/>
</dbReference>
<organism evidence="2 3">
    <name type="scientific">Fundicoccus ignavus</name>
    <dbReference type="NCBI Taxonomy" id="2664442"/>
    <lineage>
        <taxon>Bacteria</taxon>
        <taxon>Bacillati</taxon>
        <taxon>Bacillota</taxon>
        <taxon>Bacilli</taxon>
        <taxon>Lactobacillales</taxon>
        <taxon>Aerococcaceae</taxon>
        <taxon>Fundicoccus</taxon>
    </lineage>
</organism>
<dbReference type="Proteomes" id="UP000430975">
    <property type="component" value="Unassembled WGS sequence"/>
</dbReference>
<dbReference type="InterPro" id="IPR052024">
    <property type="entry name" value="Methanogen_methyltrans"/>
</dbReference>
<evidence type="ECO:0000259" key="1">
    <source>
        <dbReference type="Pfam" id="PF01208"/>
    </source>
</evidence>
<dbReference type="EMBL" id="WJQS01000009">
    <property type="protein sequence ID" value="MRI86095.1"/>
    <property type="molecule type" value="Genomic_DNA"/>
</dbReference>
<dbReference type="RefSeq" id="WP_153863866.1">
    <property type="nucleotide sequence ID" value="NZ_WJQS01000009.1"/>
</dbReference>
<dbReference type="Gene3D" id="3.20.20.210">
    <property type="match status" value="1"/>
</dbReference>
<proteinExistence type="predicted"/>
<dbReference type="PANTHER" id="PTHR47099">
    <property type="entry name" value="METHYLCOBAMIDE:COM METHYLTRANSFERASE MTBA"/>
    <property type="match status" value="1"/>
</dbReference>
<reference evidence="2 3" key="1">
    <citation type="submission" date="2019-11" db="EMBL/GenBank/DDBJ databases">
        <title>Characterisation of Fundicoccus ignavus gen. nov. sp. nov., a novel genus of the family Aerococcaceae isolated from bulk tank milk.</title>
        <authorList>
            <person name="Siebert A."/>
            <person name="Huptas C."/>
            <person name="Wenning M."/>
            <person name="Scherer S."/>
            <person name="Doll E.V."/>
        </authorList>
    </citation>
    <scope>NUCLEOTIDE SEQUENCE [LARGE SCALE GENOMIC DNA]</scope>
    <source>
        <strain evidence="2 3">WS4759</strain>
    </source>
</reference>
<sequence length="332" mass="37266">MSKIEKIRTAISGQQQTSIPFSFWSHLPEVDRNPVEVAQATYDMYKTFDLDFIKTMNNGMYAVEDYGTEIDFSEVAKGGVAKVISTPVNKIEDWTSVAELAVANAPALQRELRHLEHLLKLVDGEAPVIFTVFSPLTTADKLSQGRLAEHLLAEDTALVHQALANIAATTAELARQAIEMGAAGVYFATQMSSYDKLTAEQYRDYGVPYDLQVLTGAEAGWFNAIHAHGENIMFDLLKGYPVHVFNWHIWETLPELKEGMDYTGKCVMGGIARMDITHNRLNELRSQIYRSVMMTQGQRLILTPGCGIRHPYEETTIQFIQKVIKETEAFIK</sequence>
<dbReference type="PANTHER" id="PTHR47099:SF1">
    <property type="entry name" value="METHYLCOBAMIDE:COM METHYLTRANSFERASE MTBA"/>
    <property type="match status" value="1"/>
</dbReference>
<dbReference type="InterPro" id="IPR000257">
    <property type="entry name" value="Uroporphyrinogen_deCOase"/>
</dbReference>
<accession>A0A6I2GRI9</accession>
<dbReference type="SUPFAM" id="SSF51726">
    <property type="entry name" value="UROD/MetE-like"/>
    <property type="match status" value="1"/>
</dbReference>
<dbReference type="Pfam" id="PF01208">
    <property type="entry name" value="URO-D"/>
    <property type="match status" value="1"/>
</dbReference>
<name>A0A6I2GRI9_9LACT</name>
<keyword evidence="3" id="KW-1185">Reference proteome</keyword>